<sequence length="175" mass="20670">MNILGLNKKKNEIAGQGEVAGVELFLSKMEDRDRKRDEQVDLLLQENREMRKAITQLVGIMASNKDEKTTEQPLLAVEQEYLNIDQAQLEFYRNQDQRELRRNIDFDVSFLGEKIYGGDYEKRVHNGVLYRMLYKELAFKTGFNVYKLKSEKLKPYENWIDLIVRKGKLPEFKCI</sequence>
<reference evidence="2" key="1">
    <citation type="journal article" date="2019" name="Int. J. Syst. Evol. Microbiol.">
        <title>The Global Catalogue of Microorganisms (GCM) 10K type strain sequencing project: providing services to taxonomists for standard genome sequencing and annotation.</title>
        <authorList>
            <consortium name="The Broad Institute Genomics Platform"/>
            <consortium name="The Broad Institute Genome Sequencing Center for Infectious Disease"/>
            <person name="Wu L."/>
            <person name="Ma J."/>
        </authorList>
    </citation>
    <scope>NUCLEOTIDE SEQUENCE [LARGE SCALE GENOMIC DNA]</scope>
    <source>
        <strain evidence="2">IBRC-M 10703</strain>
    </source>
</reference>
<comment type="caution">
    <text evidence="1">The sequence shown here is derived from an EMBL/GenBank/DDBJ whole genome shotgun (WGS) entry which is preliminary data.</text>
</comment>
<keyword evidence="2" id="KW-1185">Reference proteome</keyword>
<organism evidence="1 2">
    <name type="scientific">Oceanobacillus longus</name>
    <dbReference type="NCBI Taxonomy" id="930120"/>
    <lineage>
        <taxon>Bacteria</taxon>
        <taxon>Bacillati</taxon>
        <taxon>Bacillota</taxon>
        <taxon>Bacilli</taxon>
        <taxon>Bacillales</taxon>
        <taxon>Bacillaceae</taxon>
        <taxon>Oceanobacillus</taxon>
    </lineage>
</organism>
<evidence type="ECO:0000313" key="2">
    <source>
        <dbReference type="Proteomes" id="UP001595772"/>
    </source>
</evidence>
<gene>
    <name evidence="1" type="ORF">ACFOUV_02570</name>
</gene>
<dbReference type="RefSeq" id="WP_379495200.1">
    <property type="nucleotide sequence ID" value="NZ_JBHSAO010000001.1"/>
</dbReference>
<accession>A0ABV8GS32</accession>
<dbReference type="Proteomes" id="UP001595772">
    <property type="component" value="Unassembled WGS sequence"/>
</dbReference>
<evidence type="ECO:0000313" key="1">
    <source>
        <dbReference type="EMBL" id="MFC4022700.1"/>
    </source>
</evidence>
<proteinExistence type="predicted"/>
<name>A0ABV8GS32_9BACI</name>
<dbReference type="EMBL" id="JBHSAO010000001">
    <property type="protein sequence ID" value="MFC4022700.1"/>
    <property type="molecule type" value="Genomic_DNA"/>
</dbReference>
<protein>
    <submittedName>
        <fullName evidence="1">Uncharacterized protein</fullName>
    </submittedName>
</protein>